<dbReference type="EMBL" id="JASNQZ010000015">
    <property type="protein sequence ID" value="KAL0945961.1"/>
    <property type="molecule type" value="Genomic_DNA"/>
</dbReference>
<protein>
    <recommendedName>
        <fullName evidence="3">JmjC domain-containing protein</fullName>
    </recommendedName>
</protein>
<keyword evidence="2" id="KW-1185">Reference proteome</keyword>
<dbReference type="SUPFAM" id="SSF51197">
    <property type="entry name" value="Clavaminate synthase-like"/>
    <property type="match status" value="1"/>
</dbReference>
<proteinExistence type="predicted"/>
<evidence type="ECO:0000313" key="2">
    <source>
        <dbReference type="Proteomes" id="UP001556367"/>
    </source>
</evidence>
<dbReference type="Gene3D" id="2.60.120.650">
    <property type="entry name" value="Cupin"/>
    <property type="match status" value="1"/>
</dbReference>
<reference evidence="2" key="1">
    <citation type="submission" date="2024-06" db="EMBL/GenBank/DDBJ databases">
        <title>Multi-omics analyses provide insights into the biosynthesis of the anticancer antibiotic pleurotin in Hohenbuehelia grisea.</title>
        <authorList>
            <person name="Weaver J.A."/>
            <person name="Alberti F."/>
        </authorList>
    </citation>
    <scope>NUCLEOTIDE SEQUENCE [LARGE SCALE GENOMIC DNA]</scope>
    <source>
        <strain evidence="2">T-177</strain>
    </source>
</reference>
<evidence type="ECO:0000313" key="1">
    <source>
        <dbReference type="EMBL" id="KAL0945961.1"/>
    </source>
</evidence>
<evidence type="ECO:0008006" key="3">
    <source>
        <dbReference type="Google" id="ProtNLM"/>
    </source>
</evidence>
<gene>
    <name evidence="1" type="ORF">HGRIS_012239</name>
</gene>
<dbReference type="Proteomes" id="UP001556367">
    <property type="component" value="Unassembled WGS sequence"/>
</dbReference>
<name>A0ABR3IRM4_9AGAR</name>
<sequence length="402" mass="45047">MEFKFGDMDREVEWHDALLRAKDYNTDPKVANKKGFCLPTTKWRGAAYDSYWGPSKTVAGMSQQGKDDSSPQKSDIHARGRLRKFLDQTHKPTACVNLLDIASEDRNRAWFVNALCDHSKSITQTEKRNYKGVRQVAGKNPVAKAGPPQSFNRDFYALNEWKLLTSAGYLTFPHHNAGGLCTYITMKTGLKIWGFFVPKSSPGVPSIHLPDAVDAILELENWKAFADLYLIMLTPGCVLIQPPGLLHLVYSPVKSIASGGHFLVFDALHLTAWSRRLENAIGLFSTNAEHPCVERYLARMILALEGKKGHIRPLKPLAALALMLLDLDAFEPEGVEVERDEEWINEVEAAKKLAVQIALCISKLKQGTSTLRLVQTLKHIIQEGDNGTVMLPPLLHQRIKWQ</sequence>
<accession>A0ABR3IRM4</accession>
<comment type="caution">
    <text evidence="1">The sequence shown here is derived from an EMBL/GenBank/DDBJ whole genome shotgun (WGS) entry which is preliminary data.</text>
</comment>
<organism evidence="1 2">
    <name type="scientific">Hohenbuehelia grisea</name>
    <dbReference type="NCBI Taxonomy" id="104357"/>
    <lineage>
        <taxon>Eukaryota</taxon>
        <taxon>Fungi</taxon>
        <taxon>Dikarya</taxon>
        <taxon>Basidiomycota</taxon>
        <taxon>Agaricomycotina</taxon>
        <taxon>Agaricomycetes</taxon>
        <taxon>Agaricomycetidae</taxon>
        <taxon>Agaricales</taxon>
        <taxon>Pleurotineae</taxon>
        <taxon>Pleurotaceae</taxon>
        <taxon>Hohenbuehelia</taxon>
    </lineage>
</organism>